<dbReference type="Proteomes" id="UP000324222">
    <property type="component" value="Unassembled WGS sequence"/>
</dbReference>
<name>A0A5B7G7J7_PORTR</name>
<evidence type="ECO:0000313" key="3">
    <source>
        <dbReference type="Proteomes" id="UP000324222"/>
    </source>
</evidence>
<reference evidence="2 3" key="1">
    <citation type="submission" date="2019-05" db="EMBL/GenBank/DDBJ databases">
        <title>Another draft genome of Portunus trituberculatus and its Hox gene families provides insights of decapod evolution.</title>
        <authorList>
            <person name="Jeong J.-H."/>
            <person name="Song I."/>
            <person name="Kim S."/>
            <person name="Choi T."/>
            <person name="Kim D."/>
            <person name="Ryu S."/>
            <person name="Kim W."/>
        </authorList>
    </citation>
    <scope>NUCLEOTIDE SEQUENCE [LARGE SCALE GENOMIC DNA]</scope>
    <source>
        <tissue evidence="2">Muscle</tissue>
    </source>
</reference>
<protein>
    <submittedName>
        <fullName evidence="2">Uncharacterized protein</fullName>
    </submittedName>
</protein>
<feature type="compositionally biased region" description="Low complexity" evidence="1">
    <location>
        <begin position="50"/>
        <end position="68"/>
    </location>
</feature>
<accession>A0A5B7G7J7</accession>
<keyword evidence="3" id="KW-1185">Reference proteome</keyword>
<organism evidence="2 3">
    <name type="scientific">Portunus trituberculatus</name>
    <name type="common">Swimming crab</name>
    <name type="synonym">Neptunus trituberculatus</name>
    <dbReference type="NCBI Taxonomy" id="210409"/>
    <lineage>
        <taxon>Eukaryota</taxon>
        <taxon>Metazoa</taxon>
        <taxon>Ecdysozoa</taxon>
        <taxon>Arthropoda</taxon>
        <taxon>Crustacea</taxon>
        <taxon>Multicrustacea</taxon>
        <taxon>Malacostraca</taxon>
        <taxon>Eumalacostraca</taxon>
        <taxon>Eucarida</taxon>
        <taxon>Decapoda</taxon>
        <taxon>Pleocyemata</taxon>
        <taxon>Brachyura</taxon>
        <taxon>Eubrachyura</taxon>
        <taxon>Portunoidea</taxon>
        <taxon>Portunidae</taxon>
        <taxon>Portuninae</taxon>
        <taxon>Portunus</taxon>
    </lineage>
</organism>
<gene>
    <name evidence="2" type="ORF">E2C01_048871</name>
</gene>
<evidence type="ECO:0000256" key="1">
    <source>
        <dbReference type="SAM" id="MobiDB-lite"/>
    </source>
</evidence>
<dbReference type="AlphaFoldDB" id="A0A5B7G7J7"/>
<sequence>MDTEFLPAVYRDTSSVAMFYCSFSQYTITTSPTFLALAIPPLTTTNTTKLSPSPQSSSPSLHSHYPPGLSHAAVTTNITTTIAAAATVIRPSTLSNYQRAYVEATAA</sequence>
<proteinExistence type="predicted"/>
<comment type="caution">
    <text evidence="2">The sequence shown here is derived from an EMBL/GenBank/DDBJ whole genome shotgun (WGS) entry which is preliminary data.</text>
</comment>
<evidence type="ECO:0000313" key="2">
    <source>
        <dbReference type="EMBL" id="MPC54942.1"/>
    </source>
</evidence>
<dbReference type="EMBL" id="VSRR010012756">
    <property type="protein sequence ID" value="MPC54942.1"/>
    <property type="molecule type" value="Genomic_DNA"/>
</dbReference>
<feature type="region of interest" description="Disordered" evidence="1">
    <location>
        <begin position="46"/>
        <end position="68"/>
    </location>
</feature>